<reference evidence="14 15" key="1">
    <citation type="submission" date="2020-09" db="EMBL/GenBank/DDBJ databases">
        <title>Complete genome sequence of altererythrobacter flavus SS-21NJ, isolated from Dongying oil sludge in Shandong province.</title>
        <authorList>
            <person name="Sun S."/>
            <person name="Zhang Z."/>
        </authorList>
    </citation>
    <scope>NUCLEOTIDE SEQUENCE [LARGE SCALE GENOMIC DNA]</scope>
    <source>
        <strain evidence="14 15">SS-21NJ</strain>
    </source>
</reference>
<dbReference type="Gene3D" id="1.10.287.130">
    <property type="match status" value="1"/>
</dbReference>
<dbReference type="EMBL" id="CP061510">
    <property type="protein sequence ID" value="QSB43402.1"/>
    <property type="molecule type" value="Genomic_DNA"/>
</dbReference>
<feature type="domain" description="Histidine kinase" evidence="12">
    <location>
        <begin position="194"/>
        <end position="395"/>
    </location>
</feature>
<organism evidence="14 15">
    <name type="scientific">Tsuneonella flava</name>
    <dbReference type="NCBI Taxonomy" id="2055955"/>
    <lineage>
        <taxon>Bacteria</taxon>
        <taxon>Pseudomonadati</taxon>
        <taxon>Pseudomonadota</taxon>
        <taxon>Alphaproteobacteria</taxon>
        <taxon>Sphingomonadales</taxon>
        <taxon>Erythrobacteraceae</taxon>
        <taxon>Tsuneonella</taxon>
    </lineage>
</organism>
<keyword evidence="8 11" id="KW-1133">Transmembrane helix</keyword>
<evidence type="ECO:0000256" key="2">
    <source>
        <dbReference type="ARBA" id="ARBA00004370"/>
    </source>
</evidence>
<evidence type="ECO:0000313" key="15">
    <source>
        <dbReference type="Proteomes" id="UP000663637"/>
    </source>
</evidence>
<evidence type="ECO:0000256" key="5">
    <source>
        <dbReference type="ARBA" id="ARBA00022679"/>
    </source>
</evidence>
<evidence type="ECO:0000259" key="12">
    <source>
        <dbReference type="PROSITE" id="PS50109"/>
    </source>
</evidence>
<gene>
    <name evidence="14" type="ORF">IDJ81_08285</name>
</gene>
<feature type="domain" description="HAMP" evidence="13">
    <location>
        <begin position="135"/>
        <end position="186"/>
    </location>
</feature>
<dbReference type="Pfam" id="PF02518">
    <property type="entry name" value="HATPase_c"/>
    <property type="match status" value="1"/>
</dbReference>
<evidence type="ECO:0000256" key="6">
    <source>
        <dbReference type="ARBA" id="ARBA00022692"/>
    </source>
</evidence>
<dbReference type="EC" id="2.7.13.3" evidence="3"/>
<keyword evidence="7 14" id="KW-0418">Kinase</keyword>
<evidence type="ECO:0000256" key="3">
    <source>
        <dbReference type="ARBA" id="ARBA00012438"/>
    </source>
</evidence>
<dbReference type="PANTHER" id="PTHR45436:SF5">
    <property type="entry name" value="SENSOR HISTIDINE KINASE TRCS"/>
    <property type="match status" value="1"/>
</dbReference>
<protein>
    <recommendedName>
        <fullName evidence="3">histidine kinase</fullName>
        <ecNumber evidence="3">2.7.13.3</ecNumber>
    </recommendedName>
</protein>
<evidence type="ECO:0000256" key="9">
    <source>
        <dbReference type="ARBA" id="ARBA00023012"/>
    </source>
</evidence>
<dbReference type="SMART" id="SM00387">
    <property type="entry name" value="HATPase_c"/>
    <property type="match status" value="1"/>
</dbReference>
<feature type="transmembrane region" description="Helical" evidence="11">
    <location>
        <begin position="115"/>
        <end position="138"/>
    </location>
</feature>
<dbReference type="PANTHER" id="PTHR45436">
    <property type="entry name" value="SENSOR HISTIDINE KINASE YKOH"/>
    <property type="match status" value="1"/>
</dbReference>
<dbReference type="PROSITE" id="PS50885">
    <property type="entry name" value="HAMP"/>
    <property type="match status" value="1"/>
</dbReference>
<dbReference type="PROSITE" id="PS50109">
    <property type="entry name" value="HIS_KIN"/>
    <property type="match status" value="1"/>
</dbReference>
<dbReference type="InterPro" id="IPR036097">
    <property type="entry name" value="HisK_dim/P_sf"/>
</dbReference>
<proteinExistence type="predicted"/>
<dbReference type="GO" id="GO:0016301">
    <property type="term" value="F:kinase activity"/>
    <property type="evidence" value="ECO:0007669"/>
    <property type="project" value="UniProtKB-KW"/>
</dbReference>
<dbReference type="SUPFAM" id="SSF55874">
    <property type="entry name" value="ATPase domain of HSP90 chaperone/DNA topoisomerase II/histidine kinase"/>
    <property type="match status" value="1"/>
</dbReference>
<keyword evidence="5" id="KW-0808">Transferase</keyword>
<sequence>MRELGRLVVVQPDGSISLSRPLSDPRYEEPLSGFYWQISADGQHTLRSESMTRGSLDEHIAHSSEILHTLERGPTGPAITYGFTRKGPNGEDIHFVIATDESELDRLENRFIRDLSVWLVGLAALLLATGLAIITFGLHPLDRLSRAIGRLRRGEAQELEGEYPAEIAPLVTDLNAYLHQNAEMVARSRVQAGNLAHSLRTPLAVITDEAERLAENSACAGSSKVLLDQTRMMAQQIEFQLARARSSTGQPYSARWVRLPDVAEPILRAMQRLHPDKHFTLYMQGCEGLEMPLDEVDYSELLSILLDNAGKWAAREVGLEFSCRPDGSVAATIRDDGPGMSEEQRAQAFEIGSRFDSQKSGSGLGLAIARDLASSLGLSLDLENTPDGFAAAVRF</sequence>
<dbReference type="InterPro" id="IPR050428">
    <property type="entry name" value="TCS_sensor_his_kinase"/>
</dbReference>
<evidence type="ECO:0000259" key="13">
    <source>
        <dbReference type="PROSITE" id="PS50885"/>
    </source>
</evidence>
<dbReference type="InterPro" id="IPR005467">
    <property type="entry name" value="His_kinase_dom"/>
</dbReference>
<keyword evidence="15" id="KW-1185">Reference proteome</keyword>
<evidence type="ECO:0000256" key="1">
    <source>
        <dbReference type="ARBA" id="ARBA00000085"/>
    </source>
</evidence>
<evidence type="ECO:0000256" key="4">
    <source>
        <dbReference type="ARBA" id="ARBA00022553"/>
    </source>
</evidence>
<name>A0ABX7K848_9SPHN</name>
<dbReference type="InterPro" id="IPR036890">
    <property type="entry name" value="HATPase_C_sf"/>
</dbReference>
<comment type="catalytic activity">
    <reaction evidence="1">
        <text>ATP + protein L-histidine = ADP + protein N-phospho-L-histidine.</text>
        <dbReference type="EC" id="2.7.13.3"/>
    </reaction>
</comment>
<dbReference type="Proteomes" id="UP000663637">
    <property type="component" value="Chromosome"/>
</dbReference>
<keyword evidence="6 11" id="KW-0812">Transmembrane</keyword>
<dbReference type="RefSeq" id="WP_157935793.1">
    <property type="nucleotide sequence ID" value="NZ_CP061510.1"/>
</dbReference>
<dbReference type="Gene3D" id="3.30.565.10">
    <property type="entry name" value="Histidine kinase-like ATPase, C-terminal domain"/>
    <property type="match status" value="1"/>
</dbReference>
<evidence type="ECO:0000256" key="10">
    <source>
        <dbReference type="ARBA" id="ARBA00023136"/>
    </source>
</evidence>
<evidence type="ECO:0000256" key="8">
    <source>
        <dbReference type="ARBA" id="ARBA00022989"/>
    </source>
</evidence>
<dbReference type="SUPFAM" id="SSF47384">
    <property type="entry name" value="Homodimeric domain of signal transducing histidine kinase"/>
    <property type="match status" value="1"/>
</dbReference>
<comment type="subcellular location">
    <subcellularLocation>
        <location evidence="2">Membrane</location>
    </subcellularLocation>
</comment>
<dbReference type="InterPro" id="IPR004358">
    <property type="entry name" value="Sig_transdc_His_kin-like_C"/>
</dbReference>
<keyword evidence="4" id="KW-0597">Phosphoprotein</keyword>
<keyword evidence="9" id="KW-0902">Two-component regulatory system</keyword>
<accession>A0ABX7K848</accession>
<dbReference type="InterPro" id="IPR003660">
    <property type="entry name" value="HAMP_dom"/>
</dbReference>
<evidence type="ECO:0000256" key="11">
    <source>
        <dbReference type="SAM" id="Phobius"/>
    </source>
</evidence>
<dbReference type="PRINTS" id="PR00344">
    <property type="entry name" value="BCTRLSENSOR"/>
</dbReference>
<dbReference type="InterPro" id="IPR003594">
    <property type="entry name" value="HATPase_dom"/>
</dbReference>
<evidence type="ECO:0000256" key="7">
    <source>
        <dbReference type="ARBA" id="ARBA00022777"/>
    </source>
</evidence>
<evidence type="ECO:0000313" key="14">
    <source>
        <dbReference type="EMBL" id="QSB43402.1"/>
    </source>
</evidence>
<keyword evidence="10 11" id="KW-0472">Membrane</keyword>